<dbReference type="GO" id="GO:0004312">
    <property type="term" value="F:fatty acid synthase activity"/>
    <property type="evidence" value="ECO:0007669"/>
    <property type="project" value="TreeGrafter"/>
</dbReference>
<dbReference type="SMART" id="SM01294">
    <property type="entry name" value="PKS_PP_betabranch"/>
    <property type="match status" value="1"/>
</dbReference>
<dbReference type="InterPro" id="IPR006162">
    <property type="entry name" value="Ppantetheine_attach_site"/>
</dbReference>
<dbReference type="Pfam" id="PF00550">
    <property type="entry name" value="PP-binding"/>
    <property type="match status" value="2"/>
</dbReference>
<dbReference type="EMBL" id="HBKO01000486">
    <property type="protein sequence ID" value="CAE2194920.1"/>
    <property type="molecule type" value="Transcribed_RNA"/>
</dbReference>
<dbReference type="InterPro" id="IPR009081">
    <property type="entry name" value="PP-bd_ACP"/>
</dbReference>
<dbReference type="InterPro" id="IPR029058">
    <property type="entry name" value="AB_hydrolase_fold"/>
</dbReference>
<organism evidence="4">
    <name type="scientific">Prymnesium polylepis</name>
    <dbReference type="NCBI Taxonomy" id="72548"/>
    <lineage>
        <taxon>Eukaryota</taxon>
        <taxon>Haptista</taxon>
        <taxon>Haptophyta</taxon>
        <taxon>Prymnesiophyceae</taxon>
        <taxon>Prymnesiales</taxon>
        <taxon>Prymnesiaceae</taxon>
        <taxon>Prymnesium</taxon>
    </lineage>
</organism>
<keyword evidence="2" id="KW-0597">Phosphoprotein</keyword>
<sequence>MTPKQYIAQNQRLWEESYDLLADDNASRLAFPFTRLFMELPDVEYGELDVDLTSQEVTPQGGAKSVLPVQVLMIAREAIGGSSTIDEDTSLLDAGLDSLAATELRAWLSARCGADVPAVVLFDFPSARRLASHLSDSVSNRFSVHTVPALQPAHVLEHAAAAIGGDANLDADTSLIDAGLDSLAATELRAWLSTRCGVDVPAVALFDFPSARQLASYLTPTYDAVNVDKQSTDHGWACNAITACNAIADSIAGSPDGPDLLRRLARWASRDPHHLKYVLSWLLDWQFSKPSSNRRSEIAKVFFELVLAPSGCTIESTTCTSTPQTTGVLILGFAGSSVEMLQPLREFYSRLRPSWRVVSMTAVFDAEARHEQLTQVIDQFDGIHHLVVHSMSNHGHRTWMSLSDLDHEFGHRLKALVFDCGPAPALSTEGRNEAAARTAFSALLGCGINVPRLQQVEIRHAAGQVDWAWQTDEEISKQAAKEAGVATLCLCGQSDVLFPRETAQYFTGLLQRVVPQRAVHLECLAGDHCNLLQCDPTEYEKAIATFLVESKFTS</sequence>
<accession>A0A7S4M1P6</accession>
<evidence type="ECO:0000313" key="4">
    <source>
        <dbReference type="EMBL" id="CAE2194920.1"/>
    </source>
</evidence>
<dbReference type="Gene3D" id="1.10.1200.10">
    <property type="entry name" value="ACP-like"/>
    <property type="match status" value="2"/>
</dbReference>
<dbReference type="PANTHER" id="PTHR43775">
    <property type="entry name" value="FATTY ACID SYNTHASE"/>
    <property type="match status" value="1"/>
</dbReference>
<name>A0A7S4M1P6_9EUKA</name>
<evidence type="ECO:0000259" key="3">
    <source>
        <dbReference type="PROSITE" id="PS50075"/>
    </source>
</evidence>
<keyword evidence="1" id="KW-0596">Phosphopantetheine</keyword>
<reference evidence="4" key="1">
    <citation type="submission" date="2021-01" db="EMBL/GenBank/DDBJ databases">
        <authorList>
            <person name="Corre E."/>
            <person name="Pelletier E."/>
            <person name="Niang G."/>
            <person name="Scheremetjew M."/>
            <person name="Finn R."/>
            <person name="Kale V."/>
            <person name="Holt S."/>
            <person name="Cochrane G."/>
            <person name="Meng A."/>
            <person name="Brown T."/>
            <person name="Cohen L."/>
        </authorList>
    </citation>
    <scope>NUCLEOTIDE SEQUENCE</scope>
    <source>
        <strain evidence="4">UIO037</strain>
    </source>
</reference>
<dbReference type="AlphaFoldDB" id="A0A7S4M1P6"/>
<dbReference type="PANTHER" id="PTHR43775:SF37">
    <property type="entry name" value="SI:DKEY-61P9.11"/>
    <property type="match status" value="1"/>
</dbReference>
<dbReference type="InterPro" id="IPR050091">
    <property type="entry name" value="PKS_NRPS_Biosynth_Enz"/>
</dbReference>
<proteinExistence type="predicted"/>
<evidence type="ECO:0000256" key="2">
    <source>
        <dbReference type="ARBA" id="ARBA00022553"/>
    </source>
</evidence>
<feature type="domain" description="Carrier" evidence="3">
    <location>
        <begin position="63"/>
        <end position="138"/>
    </location>
</feature>
<evidence type="ECO:0000256" key="1">
    <source>
        <dbReference type="ARBA" id="ARBA00022450"/>
    </source>
</evidence>
<feature type="domain" description="Carrier" evidence="3">
    <location>
        <begin position="147"/>
        <end position="222"/>
    </location>
</feature>
<dbReference type="SUPFAM" id="SSF47336">
    <property type="entry name" value="ACP-like"/>
    <property type="match status" value="2"/>
</dbReference>
<dbReference type="InterPro" id="IPR036736">
    <property type="entry name" value="ACP-like_sf"/>
</dbReference>
<dbReference type="GO" id="GO:0006633">
    <property type="term" value="P:fatty acid biosynthetic process"/>
    <property type="evidence" value="ECO:0007669"/>
    <property type="project" value="TreeGrafter"/>
</dbReference>
<dbReference type="PROSITE" id="PS00012">
    <property type="entry name" value="PHOSPHOPANTETHEINE"/>
    <property type="match status" value="2"/>
</dbReference>
<gene>
    <name evidence="4" type="ORF">CPOL0286_LOCUS273</name>
</gene>
<dbReference type="GO" id="GO:0031177">
    <property type="term" value="F:phosphopantetheine binding"/>
    <property type="evidence" value="ECO:0007669"/>
    <property type="project" value="InterPro"/>
</dbReference>
<dbReference type="InterPro" id="IPR020806">
    <property type="entry name" value="PKS_PP-bd"/>
</dbReference>
<dbReference type="PROSITE" id="PS50075">
    <property type="entry name" value="CARRIER"/>
    <property type="match status" value="2"/>
</dbReference>
<dbReference type="SMART" id="SM00823">
    <property type="entry name" value="PKS_PP"/>
    <property type="match status" value="2"/>
</dbReference>
<dbReference type="SUPFAM" id="SSF53474">
    <property type="entry name" value="alpha/beta-Hydrolases"/>
    <property type="match status" value="1"/>
</dbReference>
<protein>
    <recommendedName>
        <fullName evidence="3">Carrier domain-containing protein</fullName>
    </recommendedName>
</protein>